<dbReference type="EMBL" id="KQ964256">
    <property type="protein sequence ID" value="KXJ89168.1"/>
    <property type="molecule type" value="Genomic_DNA"/>
</dbReference>
<feature type="non-terminal residue" evidence="1">
    <location>
        <position position="167"/>
    </location>
</feature>
<reference evidence="2" key="1">
    <citation type="submission" date="2016-02" db="EMBL/GenBank/DDBJ databases">
        <title>Draft genome sequence of Microdochium bolleyi, a fungal endophyte of beachgrass.</title>
        <authorList>
            <consortium name="DOE Joint Genome Institute"/>
            <person name="David A.S."/>
            <person name="May G."/>
            <person name="Haridas S."/>
            <person name="Lim J."/>
            <person name="Wang M."/>
            <person name="Labutti K."/>
            <person name="Lipzen A."/>
            <person name="Barry K."/>
            <person name="Grigoriev I.V."/>
        </authorList>
    </citation>
    <scope>NUCLEOTIDE SEQUENCE [LARGE SCALE GENOMIC DNA]</scope>
    <source>
        <strain evidence="2">J235TASD1</strain>
    </source>
</reference>
<dbReference type="Proteomes" id="UP000070501">
    <property type="component" value="Unassembled WGS sequence"/>
</dbReference>
<keyword evidence="2" id="KW-1185">Reference proteome</keyword>
<evidence type="ECO:0000313" key="2">
    <source>
        <dbReference type="Proteomes" id="UP000070501"/>
    </source>
</evidence>
<name>A0A136IW93_9PEZI</name>
<dbReference type="InParanoid" id="A0A136IW93"/>
<sequence>MRGDCTYENKGKGDLQVHLTARRPSNKRAIGRYEGCRWCEVKEEGGRDQGQACTKECGHAVITRPGELGSGRRTDIRSTPAQHQRCNFCCSWPWGESTLGTSRDGRGPTRRETLAQTCSHLGSLQLLPASQCSMYSASCDSTVALAPTIQSPGCHARARGESRVARF</sequence>
<evidence type="ECO:0000313" key="1">
    <source>
        <dbReference type="EMBL" id="KXJ89168.1"/>
    </source>
</evidence>
<dbReference type="AlphaFoldDB" id="A0A136IW93"/>
<gene>
    <name evidence="1" type="ORF">Micbo1qcDRAFT_165946</name>
</gene>
<proteinExistence type="predicted"/>
<protein>
    <submittedName>
        <fullName evidence="1">Uncharacterized protein</fullName>
    </submittedName>
</protein>
<accession>A0A136IW93</accession>
<organism evidence="1 2">
    <name type="scientific">Microdochium bolleyi</name>
    <dbReference type="NCBI Taxonomy" id="196109"/>
    <lineage>
        <taxon>Eukaryota</taxon>
        <taxon>Fungi</taxon>
        <taxon>Dikarya</taxon>
        <taxon>Ascomycota</taxon>
        <taxon>Pezizomycotina</taxon>
        <taxon>Sordariomycetes</taxon>
        <taxon>Xylariomycetidae</taxon>
        <taxon>Xylariales</taxon>
        <taxon>Microdochiaceae</taxon>
        <taxon>Microdochium</taxon>
    </lineage>
</organism>